<sequence>MLCKMCCSPAPAEVREDLGQTGVTHLSI</sequence>
<organism evidence="1">
    <name type="scientific">Anguilla anguilla</name>
    <name type="common">European freshwater eel</name>
    <name type="synonym">Muraena anguilla</name>
    <dbReference type="NCBI Taxonomy" id="7936"/>
    <lineage>
        <taxon>Eukaryota</taxon>
        <taxon>Metazoa</taxon>
        <taxon>Chordata</taxon>
        <taxon>Craniata</taxon>
        <taxon>Vertebrata</taxon>
        <taxon>Euteleostomi</taxon>
        <taxon>Actinopterygii</taxon>
        <taxon>Neopterygii</taxon>
        <taxon>Teleostei</taxon>
        <taxon>Anguilliformes</taxon>
        <taxon>Anguillidae</taxon>
        <taxon>Anguilla</taxon>
    </lineage>
</organism>
<proteinExistence type="predicted"/>
<dbReference type="EMBL" id="GBXM01059395">
    <property type="protein sequence ID" value="JAH49182.1"/>
    <property type="molecule type" value="Transcribed_RNA"/>
</dbReference>
<reference evidence="1" key="1">
    <citation type="submission" date="2014-11" db="EMBL/GenBank/DDBJ databases">
        <authorList>
            <person name="Amaro Gonzalez C."/>
        </authorList>
    </citation>
    <scope>NUCLEOTIDE SEQUENCE</scope>
</reference>
<name>A0A0E9T6Z7_ANGAN</name>
<reference evidence="1" key="2">
    <citation type="journal article" date="2015" name="Fish Shellfish Immunol.">
        <title>Early steps in the European eel (Anguilla anguilla)-Vibrio vulnificus interaction in the gills: Role of the RtxA13 toxin.</title>
        <authorList>
            <person name="Callol A."/>
            <person name="Pajuelo D."/>
            <person name="Ebbesson L."/>
            <person name="Teles M."/>
            <person name="MacKenzie S."/>
            <person name="Amaro C."/>
        </authorList>
    </citation>
    <scope>NUCLEOTIDE SEQUENCE</scope>
</reference>
<dbReference type="AlphaFoldDB" id="A0A0E9T6Z7"/>
<evidence type="ECO:0000313" key="1">
    <source>
        <dbReference type="EMBL" id="JAH49182.1"/>
    </source>
</evidence>
<protein>
    <submittedName>
        <fullName evidence="1">Uncharacterized protein</fullName>
    </submittedName>
</protein>
<accession>A0A0E9T6Z7</accession>